<evidence type="ECO:0000256" key="1">
    <source>
        <dbReference type="ARBA" id="ARBA00004123"/>
    </source>
</evidence>
<dbReference type="CDD" id="cd19821">
    <property type="entry name" value="Bbox1_BBX-like"/>
    <property type="match status" value="2"/>
</dbReference>
<evidence type="ECO:0000256" key="3">
    <source>
        <dbReference type="ARBA" id="ARBA00022737"/>
    </source>
</evidence>
<dbReference type="GO" id="GO:0008270">
    <property type="term" value="F:zinc ion binding"/>
    <property type="evidence" value="ECO:0007669"/>
    <property type="project" value="UniProtKB-KW"/>
</dbReference>
<name>A0A166ICQ4_DAUCS</name>
<accession>A0A166ICQ4</accession>
<keyword evidence="5" id="KW-0862">Zinc</keyword>
<evidence type="ECO:0000256" key="6">
    <source>
        <dbReference type="ARBA" id="ARBA00023015"/>
    </source>
</evidence>
<dbReference type="SMART" id="SM00336">
    <property type="entry name" value="BBOX"/>
    <property type="match status" value="2"/>
</dbReference>
<keyword evidence="7" id="KW-0804">Transcription</keyword>
<gene>
    <name evidence="10" type="ORF">DCAR_0103865</name>
</gene>
<dbReference type="KEGG" id="dcr:108197882"/>
<protein>
    <submittedName>
        <fullName evidence="10">Uncharacterized protein</fullName>
    </submittedName>
</protein>
<keyword evidence="4" id="KW-0863">Zinc-finger</keyword>
<dbReference type="AlphaFoldDB" id="A0A166ICQ4"/>
<proteinExistence type="predicted"/>
<keyword evidence="3" id="KW-0677">Repeat</keyword>
<sequence length="287" mass="32145">MKIQCDVCEKQEASVFCCADEAALCGPCDRQVHHANKLAGKHPRFSLIHPSPQDIPVCDICQERRAMVFCREDRAILCRECDDTIHKANEHTERHNRFLLSGVKLSPLEPSFTCQTSTSSNGSSYNNINAATSESITEINTTPIYDDNYHMQNHFQSQDYGITSGSTSSISEYLMETLPGWHIDEFLDPLSSQYGFCDKGTNNYMSPYIDDSLQGLLGPISSQDVVPQAPPLSDQAHFYETQEFNLGPVKVKSENEKNSKKGGKKWSRDGSAVIDKSASTKKSKRFW</sequence>
<evidence type="ECO:0000256" key="5">
    <source>
        <dbReference type="ARBA" id="ARBA00022833"/>
    </source>
</evidence>
<evidence type="ECO:0000256" key="9">
    <source>
        <dbReference type="SAM" id="MobiDB-lite"/>
    </source>
</evidence>
<dbReference type="GO" id="GO:0009640">
    <property type="term" value="P:photomorphogenesis"/>
    <property type="evidence" value="ECO:0007669"/>
    <property type="project" value="TreeGrafter"/>
</dbReference>
<dbReference type="PANTHER" id="PTHR31832:SF52">
    <property type="entry name" value="B-BOX ZINC FINGER PROTEIN 21"/>
    <property type="match status" value="1"/>
</dbReference>
<evidence type="ECO:0000256" key="4">
    <source>
        <dbReference type="ARBA" id="ARBA00022771"/>
    </source>
</evidence>
<dbReference type="OrthoDB" id="153872at2759"/>
<dbReference type="Gramene" id="KZN10992">
    <property type="protein sequence ID" value="KZN10992"/>
    <property type="gene ID" value="DCAR_003648"/>
</dbReference>
<dbReference type="PANTHER" id="PTHR31832">
    <property type="entry name" value="B-BOX ZINC FINGER PROTEIN 22"/>
    <property type="match status" value="1"/>
</dbReference>
<dbReference type="FunFam" id="3.30.160.60:FF:000856">
    <property type="entry name" value="B-box zinc finger protein 21"/>
    <property type="match status" value="1"/>
</dbReference>
<dbReference type="Proteomes" id="UP000077755">
    <property type="component" value="Chromosome 1"/>
</dbReference>
<keyword evidence="8" id="KW-0539">Nucleus</keyword>
<dbReference type="Gene3D" id="3.30.160.60">
    <property type="entry name" value="Classic Zinc Finger"/>
    <property type="match status" value="1"/>
</dbReference>
<dbReference type="Pfam" id="PF00643">
    <property type="entry name" value="zf-B_box"/>
    <property type="match status" value="1"/>
</dbReference>
<reference evidence="10" key="2">
    <citation type="submission" date="2022-03" db="EMBL/GenBank/DDBJ databases">
        <title>Draft title - Genomic analysis of global carrot germplasm unveils the trajectory of domestication and the origin of high carotenoid orange carrot.</title>
        <authorList>
            <person name="Iorizzo M."/>
            <person name="Ellison S."/>
            <person name="Senalik D."/>
            <person name="Macko-Podgorni A."/>
            <person name="Grzebelus D."/>
            <person name="Bostan H."/>
            <person name="Rolling W."/>
            <person name="Curaba J."/>
            <person name="Simon P."/>
        </authorList>
    </citation>
    <scope>NUCLEOTIDE SEQUENCE</scope>
    <source>
        <tissue evidence="10">Leaf</tissue>
    </source>
</reference>
<dbReference type="GO" id="GO:0006355">
    <property type="term" value="P:regulation of DNA-templated transcription"/>
    <property type="evidence" value="ECO:0007669"/>
    <property type="project" value="TreeGrafter"/>
</dbReference>
<dbReference type="GO" id="GO:0005634">
    <property type="term" value="C:nucleus"/>
    <property type="evidence" value="ECO:0007669"/>
    <property type="project" value="UniProtKB-SubCell"/>
</dbReference>
<evidence type="ECO:0000256" key="2">
    <source>
        <dbReference type="ARBA" id="ARBA00022723"/>
    </source>
</evidence>
<dbReference type="PROSITE" id="PS50119">
    <property type="entry name" value="ZF_BBOX"/>
    <property type="match status" value="2"/>
</dbReference>
<comment type="subcellular location">
    <subcellularLocation>
        <location evidence="1">Nucleus</location>
    </subcellularLocation>
</comment>
<reference evidence="10" key="1">
    <citation type="journal article" date="2016" name="Nat. Genet.">
        <title>A high-quality carrot genome assembly provides new insights into carotenoid accumulation and asterid genome evolution.</title>
        <authorList>
            <person name="Iorizzo M."/>
            <person name="Ellison S."/>
            <person name="Senalik D."/>
            <person name="Zeng P."/>
            <person name="Satapoomin P."/>
            <person name="Huang J."/>
            <person name="Bowman M."/>
            <person name="Iovene M."/>
            <person name="Sanseverino W."/>
            <person name="Cavagnaro P."/>
            <person name="Yildiz M."/>
            <person name="Macko-Podgorni A."/>
            <person name="Moranska E."/>
            <person name="Grzebelus E."/>
            <person name="Grzebelus D."/>
            <person name="Ashrafi H."/>
            <person name="Zheng Z."/>
            <person name="Cheng S."/>
            <person name="Spooner D."/>
            <person name="Van Deynze A."/>
            <person name="Simon P."/>
        </authorList>
    </citation>
    <scope>NUCLEOTIDE SEQUENCE</scope>
    <source>
        <tissue evidence="10">Leaf</tissue>
    </source>
</reference>
<dbReference type="OMA" id="CQKDRAI"/>
<dbReference type="InterPro" id="IPR049808">
    <property type="entry name" value="CONSTANS-like_Bbox1"/>
</dbReference>
<feature type="region of interest" description="Disordered" evidence="9">
    <location>
        <begin position="249"/>
        <end position="287"/>
    </location>
</feature>
<evidence type="ECO:0000256" key="7">
    <source>
        <dbReference type="ARBA" id="ARBA00023163"/>
    </source>
</evidence>
<dbReference type="InterPro" id="IPR000315">
    <property type="entry name" value="Znf_B-box"/>
</dbReference>
<dbReference type="GO" id="GO:0000976">
    <property type="term" value="F:transcription cis-regulatory region binding"/>
    <property type="evidence" value="ECO:0007669"/>
    <property type="project" value="UniProtKB-ARBA"/>
</dbReference>
<dbReference type="InterPro" id="IPR051979">
    <property type="entry name" value="B-box_zinc_finger"/>
</dbReference>
<keyword evidence="2" id="KW-0479">Metal-binding</keyword>
<keyword evidence="6" id="KW-0805">Transcription regulation</keyword>
<evidence type="ECO:0000313" key="10">
    <source>
        <dbReference type="EMBL" id="WOG84681.1"/>
    </source>
</evidence>
<dbReference type="EMBL" id="CP093343">
    <property type="protein sequence ID" value="WOG84681.1"/>
    <property type="molecule type" value="Genomic_DNA"/>
</dbReference>
<evidence type="ECO:0000313" key="11">
    <source>
        <dbReference type="Proteomes" id="UP000077755"/>
    </source>
</evidence>
<evidence type="ECO:0000256" key="8">
    <source>
        <dbReference type="ARBA" id="ARBA00023242"/>
    </source>
</evidence>
<keyword evidence="11" id="KW-1185">Reference proteome</keyword>
<organism evidence="10 11">
    <name type="scientific">Daucus carota subsp. sativus</name>
    <name type="common">Carrot</name>
    <dbReference type="NCBI Taxonomy" id="79200"/>
    <lineage>
        <taxon>Eukaryota</taxon>
        <taxon>Viridiplantae</taxon>
        <taxon>Streptophyta</taxon>
        <taxon>Embryophyta</taxon>
        <taxon>Tracheophyta</taxon>
        <taxon>Spermatophyta</taxon>
        <taxon>Magnoliopsida</taxon>
        <taxon>eudicotyledons</taxon>
        <taxon>Gunneridae</taxon>
        <taxon>Pentapetalae</taxon>
        <taxon>asterids</taxon>
        <taxon>campanulids</taxon>
        <taxon>Apiales</taxon>
        <taxon>Apiaceae</taxon>
        <taxon>Apioideae</taxon>
        <taxon>Scandiceae</taxon>
        <taxon>Daucinae</taxon>
        <taxon>Daucus</taxon>
        <taxon>Daucus sect. Daucus</taxon>
    </lineage>
</organism>